<organism evidence="2 3">
    <name type="scientific">Gossypium arboreum</name>
    <name type="common">Tree cotton</name>
    <name type="synonym">Gossypium nanking</name>
    <dbReference type="NCBI Taxonomy" id="29729"/>
    <lineage>
        <taxon>Eukaryota</taxon>
        <taxon>Viridiplantae</taxon>
        <taxon>Streptophyta</taxon>
        <taxon>Embryophyta</taxon>
        <taxon>Tracheophyta</taxon>
        <taxon>Spermatophyta</taxon>
        <taxon>Magnoliopsida</taxon>
        <taxon>eudicotyledons</taxon>
        <taxon>Gunneridae</taxon>
        <taxon>Pentapetalae</taxon>
        <taxon>rosids</taxon>
        <taxon>malvids</taxon>
        <taxon>Malvales</taxon>
        <taxon>Malvaceae</taxon>
        <taxon>Malvoideae</taxon>
        <taxon>Gossypium</taxon>
    </lineage>
</organism>
<feature type="compositionally biased region" description="Basic and acidic residues" evidence="1">
    <location>
        <begin position="44"/>
        <end position="60"/>
    </location>
</feature>
<evidence type="ECO:0000313" key="2">
    <source>
        <dbReference type="EMBL" id="KAK5769913.1"/>
    </source>
</evidence>
<accession>A0ABR0M9X0</accession>
<sequence length="69" mass="7520">MTTASSCCEGVARNQTAPPPDQLPVASQGARPVLLSQTRTTLNVREDKGRPPERSDRRDLTYPNRTIAA</sequence>
<keyword evidence="3" id="KW-1185">Reference proteome</keyword>
<gene>
    <name evidence="2" type="ORF">PVK06_049953</name>
</gene>
<name>A0ABR0M9X0_GOSAR</name>
<comment type="caution">
    <text evidence="2">The sequence shown here is derived from an EMBL/GenBank/DDBJ whole genome shotgun (WGS) entry which is preliminary data.</text>
</comment>
<evidence type="ECO:0000313" key="3">
    <source>
        <dbReference type="Proteomes" id="UP001358586"/>
    </source>
</evidence>
<evidence type="ECO:0000256" key="1">
    <source>
        <dbReference type="SAM" id="MobiDB-lite"/>
    </source>
</evidence>
<protein>
    <submittedName>
        <fullName evidence="2">Uncharacterized protein</fullName>
    </submittedName>
</protein>
<proteinExistence type="predicted"/>
<dbReference type="EMBL" id="JARKNE010000043">
    <property type="protein sequence ID" value="KAK5769913.1"/>
    <property type="molecule type" value="Genomic_DNA"/>
</dbReference>
<reference evidence="2 3" key="1">
    <citation type="submission" date="2023-03" db="EMBL/GenBank/DDBJ databases">
        <title>WGS of Gossypium arboreum.</title>
        <authorList>
            <person name="Yu D."/>
        </authorList>
    </citation>
    <scope>NUCLEOTIDE SEQUENCE [LARGE SCALE GENOMIC DNA]</scope>
    <source>
        <tissue evidence="2">Leaf</tissue>
    </source>
</reference>
<feature type="region of interest" description="Disordered" evidence="1">
    <location>
        <begin position="1"/>
        <end position="69"/>
    </location>
</feature>
<dbReference type="Proteomes" id="UP001358586">
    <property type="component" value="Unassembled WGS sequence"/>
</dbReference>